<dbReference type="PROSITE" id="PS50011">
    <property type="entry name" value="PROTEIN_KINASE_DOM"/>
    <property type="match status" value="1"/>
</dbReference>
<evidence type="ECO:0000313" key="6">
    <source>
        <dbReference type="Proteomes" id="UP001281761"/>
    </source>
</evidence>
<evidence type="ECO:0000313" key="5">
    <source>
        <dbReference type="EMBL" id="KAK2948010.1"/>
    </source>
</evidence>
<feature type="transmembrane region" description="Helical" evidence="3">
    <location>
        <begin position="238"/>
        <end position="263"/>
    </location>
</feature>
<keyword evidence="3" id="KW-0472">Membrane</keyword>
<dbReference type="Proteomes" id="UP001281761">
    <property type="component" value="Unassembled WGS sequence"/>
</dbReference>
<evidence type="ECO:0000259" key="4">
    <source>
        <dbReference type="PROSITE" id="PS50011"/>
    </source>
</evidence>
<accession>A0ABQ9XCR1</accession>
<dbReference type="Gene3D" id="1.10.510.10">
    <property type="entry name" value="Transferase(Phosphotransferase) domain 1"/>
    <property type="match status" value="1"/>
</dbReference>
<keyword evidence="1" id="KW-0175">Coiled coil</keyword>
<feature type="compositionally biased region" description="Basic and acidic residues" evidence="2">
    <location>
        <begin position="207"/>
        <end position="228"/>
    </location>
</feature>
<keyword evidence="6" id="KW-1185">Reference proteome</keyword>
<dbReference type="SUPFAM" id="SSF56112">
    <property type="entry name" value="Protein kinase-like (PK-like)"/>
    <property type="match status" value="1"/>
</dbReference>
<dbReference type="PANTHER" id="PTHR44329">
    <property type="entry name" value="SERINE/THREONINE-PROTEIN KINASE TNNI3K-RELATED"/>
    <property type="match status" value="1"/>
</dbReference>
<dbReference type="EMBL" id="JARBJD010000186">
    <property type="protein sequence ID" value="KAK2948010.1"/>
    <property type="molecule type" value="Genomic_DNA"/>
</dbReference>
<protein>
    <recommendedName>
        <fullName evidence="4">Protein kinase domain-containing protein</fullName>
    </recommendedName>
</protein>
<gene>
    <name evidence="5" type="ORF">BLNAU_17046</name>
</gene>
<feature type="region of interest" description="Disordered" evidence="2">
    <location>
        <begin position="199"/>
        <end position="228"/>
    </location>
</feature>
<evidence type="ECO:0000256" key="2">
    <source>
        <dbReference type="SAM" id="MobiDB-lite"/>
    </source>
</evidence>
<dbReference type="SMART" id="SM00220">
    <property type="entry name" value="S_TKc"/>
    <property type="match status" value="1"/>
</dbReference>
<evidence type="ECO:0000256" key="1">
    <source>
        <dbReference type="SAM" id="Coils"/>
    </source>
</evidence>
<dbReference type="InterPro" id="IPR000719">
    <property type="entry name" value="Prot_kinase_dom"/>
</dbReference>
<feature type="domain" description="Protein kinase" evidence="4">
    <location>
        <begin position="259"/>
        <end position="542"/>
    </location>
</feature>
<dbReference type="InterPro" id="IPR051681">
    <property type="entry name" value="Ser/Thr_Kinases-Pseudokinases"/>
</dbReference>
<keyword evidence="3" id="KW-1133">Transmembrane helix</keyword>
<dbReference type="InterPro" id="IPR011009">
    <property type="entry name" value="Kinase-like_dom_sf"/>
</dbReference>
<keyword evidence="3" id="KW-0812">Transmembrane</keyword>
<sequence>MPIASQKCEVTIEKEGDTTKMKGVIEFVNGKGKLTSPSPSFTFDFAKSYTITSIVGIAPSSPSSLSDALTLPQAAWVFNIASNPSFTSFTTPKQPPTLIGAKGHLVSTDQPHAFISLMLSKEVAGSFEIVVEEEGKDVAIAVEFDEPSLMGDSSNFVVVGEDRLLTHDTTYTIKSITPSPGTTSPFVWMNETITFHVPKSSFLPPQEPKKDDPEEPKPEEPEPVDPNKKALSKEMKAMLSWLIPLVACLLIALLLALVIIVLLRRRKNKLATSLKEMEEQTDDQIDEKIEVEGFAPENTNAAVLPEAISHSNFTPDDSLLQTEVGVQQVSKNDALGELVEVMKCSGDFAISTTQMNTTLYSVIHAEKKDIGKRSIGVQIVNGLKQVVARRGRSDVLTQLSPHWILLDSAGNVHLKLDMNSTEAEQAALFAQRQQNAHAMGVQRELSGMDGLRWRAPEVVAGNGQVDGQNASVFSLGLILWEIETGLVPYGEVDAIVAQKQSGTGIAPKLSDLHDDEFIALLTRCLSVNPKERPTLTEVGEFLSSHKKESGLDESKNDLKTQV</sequence>
<proteinExistence type="predicted"/>
<reference evidence="5 6" key="1">
    <citation type="journal article" date="2022" name="bioRxiv">
        <title>Genomics of Preaxostyla Flagellates Illuminates Evolutionary Transitions and the Path Towards Mitochondrial Loss.</title>
        <authorList>
            <person name="Novak L.V.F."/>
            <person name="Treitli S.C."/>
            <person name="Pyrih J."/>
            <person name="Halakuc P."/>
            <person name="Pipaliya S.V."/>
            <person name="Vacek V."/>
            <person name="Brzon O."/>
            <person name="Soukal P."/>
            <person name="Eme L."/>
            <person name="Dacks J.B."/>
            <person name="Karnkowska A."/>
            <person name="Elias M."/>
            <person name="Hampl V."/>
        </authorList>
    </citation>
    <scope>NUCLEOTIDE SEQUENCE [LARGE SCALE GENOMIC DNA]</scope>
    <source>
        <strain evidence="5">NAU3</strain>
        <tissue evidence="5">Gut</tissue>
    </source>
</reference>
<feature type="coiled-coil region" evidence="1">
    <location>
        <begin position="260"/>
        <end position="287"/>
    </location>
</feature>
<organism evidence="5 6">
    <name type="scientific">Blattamonas nauphoetae</name>
    <dbReference type="NCBI Taxonomy" id="2049346"/>
    <lineage>
        <taxon>Eukaryota</taxon>
        <taxon>Metamonada</taxon>
        <taxon>Preaxostyla</taxon>
        <taxon>Oxymonadida</taxon>
        <taxon>Blattamonas</taxon>
    </lineage>
</organism>
<evidence type="ECO:0000256" key="3">
    <source>
        <dbReference type="SAM" id="Phobius"/>
    </source>
</evidence>
<dbReference type="Pfam" id="PF00069">
    <property type="entry name" value="Pkinase"/>
    <property type="match status" value="1"/>
</dbReference>
<comment type="caution">
    <text evidence="5">The sequence shown here is derived from an EMBL/GenBank/DDBJ whole genome shotgun (WGS) entry which is preliminary data.</text>
</comment>
<name>A0ABQ9XCR1_9EUKA</name>